<name>A0A286EFR0_9NEIS</name>
<evidence type="ECO:0000313" key="3">
    <source>
        <dbReference type="Proteomes" id="UP000219669"/>
    </source>
</evidence>
<dbReference type="OrthoDB" id="8613894at2"/>
<dbReference type="Proteomes" id="UP000219669">
    <property type="component" value="Unassembled WGS sequence"/>
</dbReference>
<feature type="signal peptide" evidence="1">
    <location>
        <begin position="1"/>
        <end position="21"/>
    </location>
</feature>
<dbReference type="RefSeq" id="WP_097114799.1">
    <property type="nucleotide sequence ID" value="NZ_CP083931.1"/>
</dbReference>
<evidence type="ECO:0000256" key="1">
    <source>
        <dbReference type="SAM" id="SignalP"/>
    </source>
</evidence>
<sequence length="90" mass="9032">MKKISIALLTVALAVSGSVAAKEKELNIAADTSGLAVEMSQNIGRMALGMGVKEPLLISKSGESVKVAGSGSTVCAIKLAGDKIQGVSCK</sequence>
<keyword evidence="1" id="KW-0732">Signal</keyword>
<feature type="chain" id="PRO_5012493345" evidence="1">
    <location>
        <begin position="22"/>
        <end position="90"/>
    </location>
</feature>
<dbReference type="AlphaFoldDB" id="A0A286EFR0"/>
<keyword evidence="3" id="KW-1185">Reference proteome</keyword>
<organism evidence="2 3">
    <name type="scientific">Alysiella filiformis DSM 16848</name>
    <dbReference type="NCBI Taxonomy" id="1120981"/>
    <lineage>
        <taxon>Bacteria</taxon>
        <taxon>Pseudomonadati</taxon>
        <taxon>Pseudomonadota</taxon>
        <taxon>Betaproteobacteria</taxon>
        <taxon>Neisseriales</taxon>
        <taxon>Neisseriaceae</taxon>
        <taxon>Alysiella</taxon>
    </lineage>
</organism>
<protein>
    <submittedName>
        <fullName evidence="2">Uncharacterized protein</fullName>
    </submittedName>
</protein>
<dbReference type="EMBL" id="OCNF01000018">
    <property type="protein sequence ID" value="SOD69741.1"/>
    <property type="molecule type" value="Genomic_DNA"/>
</dbReference>
<accession>A0A286EFR0</accession>
<proteinExistence type="predicted"/>
<reference evidence="2 3" key="1">
    <citation type="submission" date="2017-09" db="EMBL/GenBank/DDBJ databases">
        <authorList>
            <person name="Ehlers B."/>
            <person name="Leendertz F.H."/>
        </authorList>
    </citation>
    <scope>NUCLEOTIDE SEQUENCE [LARGE SCALE GENOMIC DNA]</scope>
    <source>
        <strain evidence="2 3">DSM 16848</strain>
    </source>
</reference>
<evidence type="ECO:0000313" key="2">
    <source>
        <dbReference type="EMBL" id="SOD69741.1"/>
    </source>
</evidence>
<gene>
    <name evidence="2" type="ORF">SAMN02746062_01815</name>
</gene>